<dbReference type="Gene3D" id="3.40.50.2000">
    <property type="entry name" value="Glycogen Phosphorylase B"/>
    <property type="match status" value="2"/>
</dbReference>
<feature type="domain" description="Glycosyl transferase family 1" evidence="1">
    <location>
        <begin position="194"/>
        <end position="350"/>
    </location>
</feature>
<dbReference type="SUPFAM" id="SSF53756">
    <property type="entry name" value="UDP-Glycosyltransferase/glycogen phosphorylase"/>
    <property type="match status" value="1"/>
</dbReference>
<dbReference type="EMBL" id="UINC01015216">
    <property type="protein sequence ID" value="SVA64234.1"/>
    <property type="molecule type" value="Genomic_DNA"/>
</dbReference>
<proteinExistence type="predicted"/>
<dbReference type="Pfam" id="PF00534">
    <property type="entry name" value="Glycos_transf_1"/>
    <property type="match status" value="1"/>
</dbReference>
<sequence>MNQPFKVALVSPYDFASPGGVTSHIQNLCANLEQRGVFTRVFAPVSTSSHNLIPNLIPMGTPVPVPTGGSVAKISLSVWLADRLRKSIETENFDIVHVHEPFAGALTLGVLSKRLRNNPGIVATFHSFEGSGLYQIVPNKLLQKYFQRLDRRIAVSSSAKSYVSKYLPADYDIIPNGIDPDEISTTTPYQNLLDDKINILFVGRLEKRKGLKYLLTSFCDLKWKFPNIRLIVVGAGKMDVESQRILGERNPGDVFMAGSVTHEEKLRYFKTADIFCTPATGQESFGIVLLEAMAAGLPIVASRIDGYRSVLDEKEGLFTNVKDPHDISEKLSRLITDRNMRIQMGENGREKSKLFSWSIVTDKILDHYLSLTSTLNRDHFRSVD</sequence>
<accession>A0A381XHJ0</accession>
<reference evidence="3" key="1">
    <citation type="submission" date="2018-05" db="EMBL/GenBank/DDBJ databases">
        <authorList>
            <person name="Lanie J.A."/>
            <person name="Ng W.-L."/>
            <person name="Kazmierczak K.M."/>
            <person name="Andrzejewski T.M."/>
            <person name="Davidsen T.M."/>
            <person name="Wayne K.J."/>
            <person name="Tettelin H."/>
            <person name="Glass J.I."/>
            <person name="Rusch D."/>
            <person name="Podicherti R."/>
            <person name="Tsui H.-C.T."/>
            <person name="Winkler M.E."/>
        </authorList>
    </citation>
    <scope>NUCLEOTIDE SEQUENCE</scope>
</reference>
<evidence type="ECO:0000259" key="2">
    <source>
        <dbReference type="Pfam" id="PF13439"/>
    </source>
</evidence>
<dbReference type="Pfam" id="PF13439">
    <property type="entry name" value="Glyco_transf_4"/>
    <property type="match status" value="1"/>
</dbReference>
<evidence type="ECO:0008006" key="4">
    <source>
        <dbReference type="Google" id="ProtNLM"/>
    </source>
</evidence>
<feature type="domain" description="Glycosyltransferase subfamily 4-like N-terminal" evidence="2">
    <location>
        <begin position="18"/>
        <end position="181"/>
    </location>
</feature>
<dbReference type="PANTHER" id="PTHR45947">
    <property type="entry name" value="SULFOQUINOVOSYL TRANSFERASE SQD2"/>
    <property type="match status" value="1"/>
</dbReference>
<dbReference type="AlphaFoldDB" id="A0A381XHJ0"/>
<dbReference type="PANTHER" id="PTHR45947:SF3">
    <property type="entry name" value="SULFOQUINOVOSYL TRANSFERASE SQD2"/>
    <property type="match status" value="1"/>
</dbReference>
<evidence type="ECO:0000259" key="1">
    <source>
        <dbReference type="Pfam" id="PF00534"/>
    </source>
</evidence>
<dbReference type="InterPro" id="IPR050194">
    <property type="entry name" value="Glycosyltransferase_grp1"/>
</dbReference>
<gene>
    <name evidence="3" type="ORF">METZ01_LOCUS117088</name>
</gene>
<protein>
    <recommendedName>
        <fullName evidence="4">Glycosyltransferase subfamily 4-like N-terminal domain-containing protein</fullName>
    </recommendedName>
</protein>
<name>A0A381XHJ0_9ZZZZ</name>
<evidence type="ECO:0000313" key="3">
    <source>
        <dbReference type="EMBL" id="SVA64234.1"/>
    </source>
</evidence>
<dbReference type="GO" id="GO:0016757">
    <property type="term" value="F:glycosyltransferase activity"/>
    <property type="evidence" value="ECO:0007669"/>
    <property type="project" value="InterPro"/>
</dbReference>
<dbReference type="CDD" id="cd03801">
    <property type="entry name" value="GT4_PimA-like"/>
    <property type="match status" value="1"/>
</dbReference>
<dbReference type="InterPro" id="IPR001296">
    <property type="entry name" value="Glyco_trans_1"/>
</dbReference>
<organism evidence="3">
    <name type="scientific">marine metagenome</name>
    <dbReference type="NCBI Taxonomy" id="408172"/>
    <lineage>
        <taxon>unclassified sequences</taxon>
        <taxon>metagenomes</taxon>
        <taxon>ecological metagenomes</taxon>
    </lineage>
</organism>
<dbReference type="InterPro" id="IPR028098">
    <property type="entry name" value="Glyco_trans_4-like_N"/>
</dbReference>